<dbReference type="InterPro" id="IPR037090">
    <property type="entry name" value="57_glycoside_trans_central"/>
</dbReference>
<dbReference type="SUPFAM" id="SSF88713">
    <property type="entry name" value="Glycoside hydrolase/deacetylase"/>
    <property type="match status" value="1"/>
</dbReference>
<dbReference type="InterPro" id="IPR011330">
    <property type="entry name" value="Glyco_hydro/deAcase_b/a-brl"/>
</dbReference>
<gene>
    <name evidence="4" type="ORF">DSAG12_01503</name>
</gene>
<dbReference type="AlphaFoldDB" id="A0A5B9DAP6"/>
<dbReference type="EMBL" id="CP042905">
    <property type="protein sequence ID" value="QEE15676.2"/>
    <property type="molecule type" value="Genomic_DNA"/>
</dbReference>
<name>A0A5B9DAP6_9ARCH</name>
<dbReference type="GO" id="GO:0005576">
    <property type="term" value="C:extracellular region"/>
    <property type="evidence" value="ECO:0007669"/>
    <property type="project" value="TreeGrafter"/>
</dbReference>
<proteinExistence type="inferred from homology"/>
<dbReference type="KEGG" id="psyt:DSAG12_01503"/>
<evidence type="ECO:0000313" key="4">
    <source>
        <dbReference type="EMBL" id="QEE15676.2"/>
    </source>
</evidence>
<dbReference type="Pfam" id="PF03065">
    <property type="entry name" value="Glyco_hydro_57"/>
    <property type="match status" value="1"/>
</dbReference>
<dbReference type="InterPro" id="IPR004300">
    <property type="entry name" value="Glyco_hydro_57_N"/>
</dbReference>
<dbReference type="GO" id="GO:0030979">
    <property type="term" value="P:alpha-glucan biosynthetic process"/>
    <property type="evidence" value="ECO:0007669"/>
    <property type="project" value="InterPro"/>
</dbReference>
<dbReference type="GO" id="GO:0003844">
    <property type="term" value="F:1,4-alpha-glucan branching enzyme activity"/>
    <property type="evidence" value="ECO:0007669"/>
    <property type="project" value="UniProtKB-EC"/>
</dbReference>
<dbReference type="InterPro" id="IPR028995">
    <property type="entry name" value="Glyco_hydro_57/38_cen_sf"/>
</dbReference>
<evidence type="ECO:0000256" key="1">
    <source>
        <dbReference type="ARBA" id="ARBA00006821"/>
    </source>
</evidence>
<dbReference type="Gene3D" id="3.20.110.10">
    <property type="entry name" value="Glycoside hydrolase 38, N terminal domain"/>
    <property type="match status" value="1"/>
</dbReference>
<accession>A0A5B9DAP6</accession>
<dbReference type="SUPFAM" id="SSF88688">
    <property type="entry name" value="Families 57/38 glycoside transferase middle domain"/>
    <property type="match status" value="1"/>
</dbReference>
<reference evidence="4 5" key="1">
    <citation type="journal article" date="2020" name="Nature">
        <title>Isolation of an archaeon at the prokaryote-eukaryote interface.</title>
        <authorList>
            <person name="Imachi H."/>
            <person name="Nobu M.K."/>
            <person name="Nakahara N."/>
            <person name="Morono Y."/>
            <person name="Ogawara M."/>
            <person name="Takaki Y."/>
            <person name="Takano Y."/>
            <person name="Uematsu K."/>
            <person name="Ikuta T."/>
            <person name="Ito M."/>
            <person name="Matsui Y."/>
            <person name="Miyazaki M."/>
            <person name="Murata K."/>
            <person name="Saito Y."/>
            <person name="Sakai S."/>
            <person name="Song C."/>
            <person name="Tasumi E."/>
            <person name="Yamanaka Y."/>
            <person name="Yamaguchi T."/>
            <person name="Kamagata Y."/>
            <person name="Tamaki H."/>
            <person name="Takai K."/>
        </authorList>
    </citation>
    <scope>NUCLEOTIDE SEQUENCE [LARGE SCALE GENOMIC DNA]</scope>
    <source>
        <strain evidence="4 5">MK-D1</strain>
    </source>
</reference>
<reference evidence="4 5" key="2">
    <citation type="journal article" date="2024" name="Int. J. Syst. Evol. Microbiol.">
        <title>Promethearchaeum syntrophicum gen. nov., sp. nov., an anaerobic, obligately syntrophic archaeon, the first isolate of the lineage 'Asgard' archaea, and proposal of the new archaeal phylum Promethearchaeota phyl. nov. and kingdom Promethearchaeati regn. nov.</title>
        <authorList>
            <person name="Imachi H."/>
            <person name="Nobu M.K."/>
            <person name="Kato S."/>
            <person name="Takaki Y."/>
            <person name="Miyazaki M."/>
            <person name="Miyata M."/>
            <person name="Ogawara M."/>
            <person name="Saito Y."/>
            <person name="Sakai S."/>
            <person name="Tahara Y.O."/>
            <person name="Takano Y."/>
            <person name="Tasumi E."/>
            <person name="Uematsu K."/>
            <person name="Yoshimura T."/>
            <person name="Itoh T."/>
            <person name="Ohkuma M."/>
            <person name="Takai K."/>
        </authorList>
    </citation>
    <scope>NUCLEOTIDE SEQUENCE [LARGE SCALE GENOMIC DNA]</scope>
    <source>
        <strain evidence="4 5">MK-D1</strain>
    </source>
</reference>
<keyword evidence="5" id="KW-1185">Reference proteome</keyword>
<evidence type="ECO:0000313" key="5">
    <source>
        <dbReference type="Proteomes" id="UP000321408"/>
    </source>
</evidence>
<dbReference type="InterPro" id="IPR015293">
    <property type="entry name" value="BE_C"/>
</dbReference>
<evidence type="ECO:0000256" key="3">
    <source>
        <dbReference type="RuleBase" id="RU361196"/>
    </source>
</evidence>
<dbReference type="PANTHER" id="PTHR41695:SF1">
    <property type="entry name" value="1,4-ALPHA-GLUCAN BRANCHING ENZYME TK1436"/>
    <property type="match status" value="1"/>
</dbReference>
<sequence length="591" mass="68447">MENKNFVGSFSLVLHAHLPWVLNYGVWPHGTNWVHEAAAETYIPLLMELNKLIDEGFTPKITIDITPVLCEMLAADVFKSGFIGYCKAKAAGALSDLEEFENRKDLGDTERANYIRMAKFWDEFYSRTVEYFEEINQDIMGEFRKLLKGGYLDITTCAATHGYAPLLSRESSINGQFKTAVNNYKKHFQQAPHGTWLAECAYRPGYNWKKPIGEDKPHYRPGVEKFLSKNNLKYFFIDTALLMGGTSQGVYAARFPLLQSLHEQMVKEYKHVDSDFPRSPLESYLLPNHDAKNPVSIFTRDENTGLLVWSGEHGYPATGGAYLDFHKKHYKDSMGGGSGLRYWKITSPKADMGAKMQYYMPDINDLLDQNAGHFKEAVKGVLKEYKDKSGKPGFLIAPYDAELFGHWWFEGVWFINRLIRFFATDSEVEMTHCHDYLDKNGMPDKQVSITEGSWGEGSSHYIWLNKENTWSWEKIYEVEDFVEELVTKYHQKEDPGLQRMLKQLCRENLLLQASDWQFLISTWSARDYAEQRLDAHYTHCKRLENMIERYATGEKPEIDEKEWEFLGLLEGNDSLFEEIDITAWVTDDWKE</sequence>
<keyword evidence="2 3" id="KW-0119">Carbohydrate metabolism</keyword>
<dbReference type="InterPro" id="IPR027291">
    <property type="entry name" value="Glyco_hydro_38_N_sf"/>
</dbReference>
<dbReference type="Gene3D" id="1.20.1430.10">
    <property type="entry name" value="Families 57/38 glycoside transferase, middle domain"/>
    <property type="match status" value="1"/>
</dbReference>
<dbReference type="Pfam" id="PF09210">
    <property type="entry name" value="BE_C"/>
    <property type="match status" value="1"/>
</dbReference>
<evidence type="ECO:0000256" key="2">
    <source>
        <dbReference type="ARBA" id="ARBA00023277"/>
    </source>
</evidence>
<comment type="similarity">
    <text evidence="1 3">Belongs to the glycosyl hydrolase 57 family.</text>
</comment>
<organism evidence="4 5">
    <name type="scientific">Promethearchaeum syntrophicum</name>
    <dbReference type="NCBI Taxonomy" id="2594042"/>
    <lineage>
        <taxon>Archaea</taxon>
        <taxon>Promethearchaeati</taxon>
        <taxon>Promethearchaeota</taxon>
        <taxon>Promethearchaeia</taxon>
        <taxon>Promethearchaeales</taxon>
        <taxon>Promethearchaeaceae</taxon>
        <taxon>Promethearchaeum</taxon>
    </lineage>
</organism>
<dbReference type="Proteomes" id="UP000321408">
    <property type="component" value="Chromosome"/>
</dbReference>
<dbReference type="PANTHER" id="PTHR41695">
    <property type="entry name" value="1,4-ALPHA-GLUCAN BRANCHING ENZYME RV3031-RELATED"/>
    <property type="match status" value="1"/>
</dbReference>
<protein>
    <submittedName>
        <fullName evidence="4">1,4-alpha-glucan branching protein domain-containing protein</fullName>
    </submittedName>
</protein>
<dbReference type="InterPro" id="IPR040042">
    <property type="entry name" value="Branching_enz_MT3115-like"/>
</dbReference>